<organism evidence="2 3">
    <name type="scientific">Eleusine coracana subsp. coracana</name>
    <dbReference type="NCBI Taxonomy" id="191504"/>
    <lineage>
        <taxon>Eukaryota</taxon>
        <taxon>Viridiplantae</taxon>
        <taxon>Streptophyta</taxon>
        <taxon>Embryophyta</taxon>
        <taxon>Tracheophyta</taxon>
        <taxon>Spermatophyta</taxon>
        <taxon>Magnoliopsida</taxon>
        <taxon>Liliopsida</taxon>
        <taxon>Poales</taxon>
        <taxon>Poaceae</taxon>
        <taxon>PACMAD clade</taxon>
        <taxon>Chloridoideae</taxon>
        <taxon>Cynodonteae</taxon>
        <taxon>Eleusininae</taxon>
        <taxon>Eleusine</taxon>
    </lineage>
</organism>
<dbReference type="EMBL" id="BQKI01000016">
    <property type="protein sequence ID" value="GJN09474.1"/>
    <property type="molecule type" value="Genomic_DNA"/>
</dbReference>
<evidence type="ECO:0000259" key="1">
    <source>
        <dbReference type="PROSITE" id="PS50181"/>
    </source>
</evidence>
<dbReference type="AlphaFoldDB" id="A0AAV5DFC7"/>
<feature type="domain" description="F-box" evidence="1">
    <location>
        <begin position="27"/>
        <end position="75"/>
    </location>
</feature>
<dbReference type="SUPFAM" id="SSF81383">
    <property type="entry name" value="F-box domain"/>
    <property type="match status" value="1"/>
</dbReference>
<proteinExistence type="predicted"/>
<comment type="caution">
    <text evidence="2">The sequence shown here is derived from an EMBL/GenBank/DDBJ whole genome shotgun (WGS) entry which is preliminary data.</text>
</comment>
<keyword evidence="3" id="KW-1185">Reference proteome</keyword>
<accession>A0AAV5DFC7</accession>
<protein>
    <recommendedName>
        <fullName evidence="1">F-box domain-containing protein</fullName>
    </recommendedName>
</protein>
<reference evidence="2" key="2">
    <citation type="submission" date="2021-12" db="EMBL/GenBank/DDBJ databases">
        <title>Resequencing data analysis of finger millet.</title>
        <authorList>
            <person name="Hatakeyama M."/>
            <person name="Aluri S."/>
            <person name="Balachadran M.T."/>
            <person name="Sivarajan S.R."/>
            <person name="Poveda L."/>
            <person name="Shimizu-Inatsugi R."/>
            <person name="Schlapbach R."/>
            <person name="Sreeman S.M."/>
            <person name="Shimizu K.K."/>
        </authorList>
    </citation>
    <scope>NUCLEOTIDE SEQUENCE</scope>
</reference>
<dbReference type="Gene3D" id="1.20.1280.50">
    <property type="match status" value="1"/>
</dbReference>
<sequence>MPSTTPCLRIMEPPSPASATTTEALETRDWSALPRDILLCILLKLGPCEIMQGAELVCTTWPRDAVEEPSLWRHIDMGSDSVPLPVKFAVARAAVDRSAGQCEAFSSGICNHDLLFYLVERYG</sequence>
<dbReference type="InterPro" id="IPR001810">
    <property type="entry name" value="F-box_dom"/>
</dbReference>
<evidence type="ECO:0000313" key="3">
    <source>
        <dbReference type="Proteomes" id="UP001054889"/>
    </source>
</evidence>
<dbReference type="PANTHER" id="PTHR38926:SF74">
    <property type="entry name" value="OS08G0193600 PROTEIN"/>
    <property type="match status" value="1"/>
</dbReference>
<gene>
    <name evidence="2" type="primary">ga27483</name>
    <name evidence="2" type="ORF">PR202_ga27483</name>
</gene>
<dbReference type="InterPro" id="IPR036047">
    <property type="entry name" value="F-box-like_dom_sf"/>
</dbReference>
<dbReference type="PROSITE" id="PS50181">
    <property type="entry name" value="FBOX"/>
    <property type="match status" value="1"/>
</dbReference>
<reference evidence="2" key="1">
    <citation type="journal article" date="2018" name="DNA Res.">
        <title>Multiple hybrid de novo genome assembly of finger millet, an orphan allotetraploid crop.</title>
        <authorList>
            <person name="Hatakeyama M."/>
            <person name="Aluri S."/>
            <person name="Balachadran M.T."/>
            <person name="Sivarajan S.R."/>
            <person name="Patrignani A."/>
            <person name="Gruter S."/>
            <person name="Poveda L."/>
            <person name="Shimizu-Inatsugi R."/>
            <person name="Baeten J."/>
            <person name="Francoijs K.J."/>
            <person name="Nataraja K.N."/>
            <person name="Reddy Y.A.N."/>
            <person name="Phadnis S."/>
            <person name="Ravikumar R.L."/>
            <person name="Schlapbach R."/>
            <person name="Sreeman S.M."/>
            <person name="Shimizu K.K."/>
        </authorList>
    </citation>
    <scope>NUCLEOTIDE SEQUENCE</scope>
</reference>
<evidence type="ECO:0000313" key="2">
    <source>
        <dbReference type="EMBL" id="GJN09474.1"/>
    </source>
</evidence>
<dbReference type="Proteomes" id="UP001054889">
    <property type="component" value="Unassembled WGS sequence"/>
</dbReference>
<dbReference type="FunFam" id="1.20.1280.50:FF:000037">
    <property type="entry name" value="F-box protein SKIP19"/>
    <property type="match status" value="1"/>
</dbReference>
<dbReference type="PANTHER" id="PTHR38926">
    <property type="entry name" value="F-BOX DOMAIN CONTAINING PROTEIN, EXPRESSED"/>
    <property type="match status" value="1"/>
</dbReference>
<name>A0AAV5DFC7_ELECO</name>
<dbReference type="Pfam" id="PF12937">
    <property type="entry name" value="F-box-like"/>
    <property type="match status" value="1"/>
</dbReference>